<accession>A0A9W4TAC4</accession>
<feature type="non-terminal residue" evidence="1">
    <location>
        <position position="50"/>
    </location>
</feature>
<evidence type="ECO:0000313" key="2">
    <source>
        <dbReference type="Proteomes" id="UP001153678"/>
    </source>
</evidence>
<organism evidence="1 2">
    <name type="scientific">Funneliformis geosporum</name>
    <dbReference type="NCBI Taxonomy" id="1117311"/>
    <lineage>
        <taxon>Eukaryota</taxon>
        <taxon>Fungi</taxon>
        <taxon>Fungi incertae sedis</taxon>
        <taxon>Mucoromycota</taxon>
        <taxon>Glomeromycotina</taxon>
        <taxon>Glomeromycetes</taxon>
        <taxon>Glomerales</taxon>
        <taxon>Glomeraceae</taxon>
        <taxon>Funneliformis</taxon>
    </lineage>
</organism>
<sequence length="50" mass="5952">MRSDVTKLSSADYENIMQYRDMKFKPLKEIKKEISYINFSFISDLERAGN</sequence>
<dbReference type="Proteomes" id="UP001153678">
    <property type="component" value="Unassembled WGS sequence"/>
</dbReference>
<dbReference type="OrthoDB" id="2328754at2759"/>
<proteinExistence type="predicted"/>
<dbReference type="AlphaFoldDB" id="A0A9W4TAC4"/>
<dbReference type="EMBL" id="CAMKVN010018230">
    <property type="protein sequence ID" value="CAI2198284.1"/>
    <property type="molecule type" value="Genomic_DNA"/>
</dbReference>
<keyword evidence="2" id="KW-1185">Reference proteome</keyword>
<evidence type="ECO:0000313" key="1">
    <source>
        <dbReference type="EMBL" id="CAI2198284.1"/>
    </source>
</evidence>
<name>A0A9W4TAC4_9GLOM</name>
<gene>
    <name evidence="1" type="ORF">FWILDA_LOCUS18496</name>
</gene>
<protein>
    <submittedName>
        <fullName evidence="1">14598_t:CDS:1</fullName>
    </submittedName>
</protein>
<comment type="caution">
    <text evidence="1">The sequence shown here is derived from an EMBL/GenBank/DDBJ whole genome shotgun (WGS) entry which is preliminary data.</text>
</comment>
<reference evidence="1" key="1">
    <citation type="submission" date="2022-08" db="EMBL/GenBank/DDBJ databases">
        <authorList>
            <person name="Kallberg Y."/>
            <person name="Tangrot J."/>
            <person name="Rosling A."/>
        </authorList>
    </citation>
    <scope>NUCLEOTIDE SEQUENCE</scope>
    <source>
        <strain evidence="1">Wild A</strain>
    </source>
</reference>
<feature type="non-terminal residue" evidence="1">
    <location>
        <position position="1"/>
    </location>
</feature>